<dbReference type="OrthoDB" id="1523883at2759"/>
<keyword evidence="2" id="KW-1185">Reference proteome</keyword>
<dbReference type="SUPFAM" id="SSF53335">
    <property type="entry name" value="S-adenosyl-L-methionine-dependent methyltransferases"/>
    <property type="match status" value="1"/>
</dbReference>
<evidence type="ECO:0000313" key="2">
    <source>
        <dbReference type="Proteomes" id="UP000078512"/>
    </source>
</evidence>
<protein>
    <submittedName>
        <fullName evidence="1">S-adenosyl-L-methionine-dependent methyltransferase</fullName>
    </submittedName>
</protein>
<dbReference type="Gene3D" id="3.40.50.150">
    <property type="entry name" value="Vaccinia Virus protein VP39"/>
    <property type="match status" value="1"/>
</dbReference>
<accession>A0A197JK05</accession>
<dbReference type="Proteomes" id="UP000078512">
    <property type="component" value="Unassembled WGS sequence"/>
</dbReference>
<evidence type="ECO:0000313" key="1">
    <source>
        <dbReference type="EMBL" id="OAQ24836.1"/>
    </source>
</evidence>
<dbReference type="PANTHER" id="PTHR31009">
    <property type="entry name" value="S-ADENOSYL-L-METHIONINE:CARBOXYL METHYLTRANSFERASE FAMILY PROTEIN"/>
    <property type="match status" value="1"/>
</dbReference>
<dbReference type="InterPro" id="IPR005299">
    <property type="entry name" value="MeTrfase_7"/>
</dbReference>
<dbReference type="EMBL" id="KV442087">
    <property type="protein sequence ID" value="OAQ24836.1"/>
    <property type="molecule type" value="Genomic_DNA"/>
</dbReference>
<sequence>MPAQTVKSMVDYNNKATIQCKVAANLLKYIIEAARNLPPLSSDQCVRVLENACSHGVNSVDFALAVCQAAANRDPSATVSFIFNDLPDNDFDEVLALVSNSTVADFNPTLHTLGKSMYSPLTKPGTLDLVYSNASLHWLSSPPWLAGEGHSPSKVANQAREDFAAYVSSRHQELRQGGKLAVSFPGVPDGQSGMNSCFPDDFKRVHEIVAERGAASLAWMQKYCNGPTYSRDRAEVLQDIEELGASDYRAGRITLDDIATRTADMLSSVFHSTFTSMWVQYGGLKKDQAEDLMDVFSEALHQALKEPKTLRVYHLWVIVATKK</sequence>
<name>A0A197JK05_9FUNG</name>
<dbReference type="GO" id="GO:0008168">
    <property type="term" value="F:methyltransferase activity"/>
    <property type="evidence" value="ECO:0007669"/>
    <property type="project" value="UniProtKB-KW"/>
</dbReference>
<reference evidence="1 2" key="1">
    <citation type="submission" date="2016-05" db="EMBL/GenBank/DDBJ databases">
        <title>Genome sequencing reveals origins of a unique bacterial endosymbiosis in the earliest lineages of terrestrial Fungi.</title>
        <authorList>
            <consortium name="DOE Joint Genome Institute"/>
            <person name="Uehling J."/>
            <person name="Gryganskyi A."/>
            <person name="Hameed K."/>
            <person name="Tschaplinski T."/>
            <person name="Misztal P."/>
            <person name="Wu S."/>
            <person name="Desiro A."/>
            <person name="Vande Pol N."/>
            <person name="Du Z.-Y."/>
            <person name="Zienkiewicz A."/>
            <person name="Zienkiewicz K."/>
            <person name="Morin E."/>
            <person name="Tisserant E."/>
            <person name="Splivallo R."/>
            <person name="Hainaut M."/>
            <person name="Henrissat B."/>
            <person name="Ohm R."/>
            <person name="Kuo A."/>
            <person name="Yan J."/>
            <person name="Lipzen A."/>
            <person name="Nolan M."/>
            <person name="Labutti K."/>
            <person name="Barry K."/>
            <person name="Goldstein A."/>
            <person name="Labbe J."/>
            <person name="Schadt C."/>
            <person name="Tuskan G."/>
            <person name="Grigoriev I."/>
            <person name="Martin F."/>
            <person name="Vilgalys R."/>
            <person name="Bonito G."/>
        </authorList>
    </citation>
    <scope>NUCLEOTIDE SEQUENCE [LARGE SCALE GENOMIC DNA]</scope>
    <source>
        <strain evidence="1 2">AG-77</strain>
    </source>
</reference>
<dbReference type="Pfam" id="PF03492">
    <property type="entry name" value="Methyltransf_7"/>
    <property type="match status" value="1"/>
</dbReference>
<dbReference type="AlphaFoldDB" id="A0A197JK05"/>
<organism evidence="1 2">
    <name type="scientific">Linnemannia elongata AG-77</name>
    <dbReference type="NCBI Taxonomy" id="1314771"/>
    <lineage>
        <taxon>Eukaryota</taxon>
        <taxon>Fungi</taxon>
        <taxon>Fungi incertae sedis</taxon>
        <taxon>Mucoromycota</taxon>
        <taxon>Mortierellomycotina</taxon>
        <taxon>Mortierellomycetes</taxon>
        <taxon>Mortierellales</taxon>
        <taxon>Mortierellaceae</taxon>
        <taxon>Linnemannia</taxon>
    </lineage>
</organism>
<dbReference type="InterPro" id="IPR029063">
    <property type="entry name" value="SAM-dependent_MTases_sf"/>
</dbReference>
<gene>
    <name evidence="1" type="ORF">K457DRAFT_901883</name>
</gene>
<dbReference type="GO" id="GO:0032259">
    <property type="term" value="P:methylation"/>
    <property type="evidence" value="ECO:0007669"/>
    <property type="project" value="UniProtKB-KW"/>
</dbReference>
<keyword evidence="1" id="KW-0489">Methyltransferase</keyword>
<keyword evidence="1" id="KW-0808">Transferase</keyword>
<proteinExistence type="predicted"/>